<proteinExistence type="predicted"/>
<dbReference type="GeneTree" id="ENSGT00910000147465"/>
<dbReference type="Proteomes" id="UP000694544">
    <property type="component" value="Unplaced"/>
</dbReference>
<protein>
    <submittedName>
        <fullName evidence="1">Uncharacterized protein</fullName>
    </submittedName>
</protein>
<dbReference type="AlphaFoldDB" id="A0A8C6FUT4"/>
<reference evidence="1" key="1">
    <citation type="submission" date="2025-08" db="UniProtKB">
        <authorList>
            <consortium name="Ensembl"/>
        </authorList>
    </citation>
    <scope>IDENTIFICATION</scope>
</reference>
<accession>A0A8C6FUT4</accession>
<evidence type="ECO:0000313" key="1">
    <source>
        <dbReference type="Ensembl" id="ENSMMSP00000029327.1"/>
    </source>
</evidence>
<sequence>FYDCRRTDLGGSFFFLGDCHYVVLTWRQSGVREQLHVFLIRSCLSEYSGLLVTLLSPPPLRSTAEFVRVPGMHMWAPSFPNRRLSADQHFVTLGSYRH</sequence>
<evidence type="ECO:0000313" key="2">
    <source>
        <dbReference type="Proteomes" id="UP000694544"/>
    </source>
</evidence>
<organism evidence="1 2">
    <name type="scientific">Moschus moschiferus</name>
    <name type="common">Siberian musk deer</name>
    <name type="synonym">Moschus sibiricus</name>
    <dbReference type="NCBI Taxonomy" id="68415"/>
    <lineage>
        <taxon>Eukaryota</taxon>
        <taxon>Metazoa</taxon>
        <taxon>Chordata</taxon>
        <taxon>Craniata</taxon>
        <taxon>Vertebrata</taxon>
        <taxon>Euteleostomi</taxon>
        <taxon>Mammalia</taxon>
        <taxon>Eutheria</taxon>
        <taxon>Laurasiatheria</taxon>
        <taxon>Artiodactyla</taxon>
        <taxon>Ruminantia</taxon>
        <taxon>Pecora</taxon>
        <taxon>Moschidae</taxon>
        <taxon>Moschus</taxon>
    </lineage>
</organism>
<keyword evidence="2" id="KW-1185">Reference proteome</keyword>
<name>A0A8C6FUT4_MOSMO</name>
<dbReference type="Ensembl" id="ENSMMST00000032290.1">
    <property type="protein sequence ID" value="ENSMMSP00000029327.1"/>
    <property type="gene ID" value="ENSMMSG00000021943.1"/>
</dbReference>
<reference evidence="1" key="2">
    <citation type="submission" date="2025-09" db="UniProtKB">
        <authorList>
            <consortium name="Ensembl"/>
        </authorList>
    </citation>
    <scope>IDENTIFICATION</scope>
</reference>